<comment type="catalytic activity">
    <reaction evidence="8">
        <text>an R-cob(III)alamin(out) + ATP + H2O = an R-cob(III)alamin(in) + ADP + phosphate + H(+)</text>
        <dbReference type="Rhea" id="RHEA:17873"/>
        <dbReference type="ChEBI" id="CHEBI:15377"/>
        <dbReference type="ChEBI" id="CHEBI:15378"/>
        <dbReference type="ChEBI" id="CHEBI:30616"/>
        <dbReference type="ChEBI" id="CHEBI:43474"/>
        <dbReference type="ChEBI" id="CHEBI:140785"/>
        <dbReference type="ChEBI" id="CHEBI:456216"/>
        <dbReference type="EC" id="7.6.2.8"/>
    </reaction>
</comment>
<keyword evidence="6 8" id="KW-1278">Translocase</keyword>
<keyword evidence="7 8" id="KW-0472">Membrane</keyword>
<evidence type="ECO:0000256" key="2">
    <source>
        <dbReference type="ARBA" id="ARBA00022475"/>
    </source>
</evidence>
<dbReference type="CDD" id="cd03214">
    <property type="entry name" value="ABC_Iron-Siderophores_B12_Hemin"/>
    <property type="match status" value="1"/>
</dbReference>
<evidence type="ECO:0000256" key="6">
    <source>
        <dbReference type="ARBA" id="ARBA00022967"/>
    </source>
</evidence>
<keyword evidence="11" id="KW-1185">Reference proteome</keyword>
<dbReference type="NCBIfam" id="NF002981">
    <property type="entry name" value="PRK03695.1"/>
    <property type="match status" value="1"/>
</dbReference>
<evidence type="ECO:0000256" key="4">
    <source>
        <dbReference type="ARBA" id="ARBA00022741"/>
    </source>
</evidence>
<keyword evidence="4 8" id="KW-0547">Nucleotide-binding</keyword>
<dbReference type="HAMAP" id="MF_01005">
    <property type="entry name" value="BtuD"/>
    <property type="match status" value="1"/>
</dbReference>
<protein>
    <recommendedName>
        <fullName evidence="8">Vitamin B12 import ATP-binding protein BtuD</fullName>
        <ecNumber evidence="8">7.6.2.8</ecNumber>
    </recommendedName>
    <alternativeName>
        <fullName evidence="8">Vitamin B12-transporting ATPase</fullName>
    </alternativeName>
</protein>
<dbReference type="PANTHER" id="PTHR42734">
    <property type="entry name" value="METAL TRANSPORT SYSTEM ATP-BINDING PROTEIN TM_0124-RELATED"/>
    <property type="match status" value="1"/>
</dbReference>
<reference evidence="10 11" key="1">
    <citation type="submission" date="2017-02" db="EMBL/GenBank/DDBJ databases">
        <authorList>
            <person name="Peterson S.W."/>
        </authorList>
    </citation>
    <scope>NUCLEOTIDE SEQUENCE [LARGE SCALE GENOMIC DNA]</scope>
    <source>
        <strain evidence="10 11">CECT 9027</strain>
    </source>
</reference>
<dbReference type="SUPFAM" id="SSF52540">
    <property type="entry name" value="P-loop containing nucleoside triphosphate hydrolases"/>
    <property type="match status" value="1"/>
</dbReference>
<feature type="domain" description="ABC transporter" evidence="9">
    <location>
        <begin position="2"/>
        <end position="236"/>
    </location>
</feature>
<name>A0A1R4B263_9VIBR</name>
<evidence type="ECO:0000256" key="8">
    <source>
        <dbReference type="HAMAP-Rule" id="MF_01005"/>
    </source>
</evidence>
<evidence type="ECO:0000256" key="5">
    <source>
        <dbReference type="ARBA" id="ARBA00022840"/>
    </source>
</evidence>
<keyword evidence="1 8" id="KW-0813">Transport</keyword>
<comment type="similarity">
    <text evidence="8">Belongs to the ABC transporter superfamily. Vitamin B12 importer (TC 3.A.1.13.1) family.</text>
</comment>
<comment type="subunit">
    <text evidence="8">The complex is composed of two ATP-binding proteins (BtuD), two transmembrane proteins (BtuC) and a solute-binding protein (BtuF).</text>
</comment>
<keyword evidence="5 8" id="KW-0067">ATP-binding</keyword>
<keyword evidence="2 8" id="KW-1003">Cell membrane</keyword>
<dbReference type="InterPro" id="IPR003439">
    <property type="entry name" value="ABC_transporter-like_ATP-bd"/>
</dbReference>
<organism evidence="10 11">
    <name type="scientific">Vibrio palustris</name>
    <dbReference type="NCBI Taxonomy" id="1918946"/>
    <lineage>
        <taxon>Bacteria</taxon>
        <taxon>Pseudomonadati</taxon>
        <taxon>Pseudomonadota</taxon>
        <taxon>Gammaproteobacteria</taxon>
        <taxon>Vibrionales</taxon>
        <taxon>Vibrionaceae</taxon>
        <taxon>Vibrio</taxon>
    </lineage>
</organism>
<sequence length="251" mass="27990">MIKIKDLQVTGRLFPLSVTFDAGDIIHVIGPNGSGKSSFLSALAGVLAYQGEIHFASQNIAKLSSRELALWRAYLPQQQVPAFQLDVFQYLALSLPNGIDIVGDDVNRTIHQLCDKLQLTDKLARSIQQLSGGEWQRVRLIGMCLQLWPEWNTQSQLLILDEPAAPLDIAQEALLYELLQEISQLGITIVMANHDLNRTFQYASQVMLLEQGRLVAYGKPMDVLTAEQLEAVFKTTVTLTQVAERTVLIFD</sequence>
<evidence type="ECO:0000256" key="3">
    <source>
        <dbReference type="ARBA" id="ARBA00022519"/>
    </source>
</evidence>
<comment type="subcellular location">
    <subcellularLocation>
        <location evidence="8">Cell membrane</location>
        <topology evidence="8">Peripheral membrane protein</topology>
    </subcellularLocation>
</comment>
<dbReference type="InterPro" id="IPR050153">
    <property type="entry name" value="Metal_Ion_Import_ABC"/>
</dbReference>
<dbReference type="GO" id="GO:0005524">
    <property type="term" value="F:ATP binding"/>
    <property type="evidence" value="ECO:0007669"/>
    <property type="project" value="UniProtKB-KW"/>
</dbReference>
<dbReference type="GO" id="GO:0016887">
    <property type="term" value="F:ATP hydrolysis activity"/>
    <property type="evidence" value="ECO:0007669"/>
    <property type="project" value="InterPro"/>
</dbReference>
<accession>A0A1R4B263</accession>
<dbReference type="InterPro" id="IPR027417">
    <property type="entry name" value="P-loop_NTPase"/>
</dbReference>
<dbReference type="SMART" id="SM00382">
    <property type="entry name" value="AAA"/>
    <property type="match status" value="1"/>
</dbReference>
<dbReference type="FunFam" id="3.40.50.300:FF:000462">
    <property type="entry name" value="Vitamin B12 import ATP-binding protein BtuD"/>
    <property type="match status" value="1"/>
</dbReference>
<feature type="binding site" evidence="8">
    <location>
        <begin position="30"/>
        <end position="37"/>
    </location>
    <ligand>
        <name>ATP</name>
        <dbReference type="ChEBI" id="CHEBI:30616"/>
    </ligand>
</feature>
<comment type="function">
    <text evidence="8">Part of the ABC transporter complex BtuCDF involved in vitamin B12 import. Responsible for energy coupling to the transport system.</text>
</comment>
<evidence type="ECO:0000256" key="1">
    <source>
        <dbReference type="ARBA" id="ARBA00022448"/>
    </source>
</evidence>
<dbReference type="EMBL" id="FUFT01000002">
    <property type="protein sequence ID" value="SJL83004.1"/>
    <property type="molecule type" value="Genomic_DNA"/>
</dbReference>
<dbReference type="Gene3D" id="3.40.50.300">
    <property type="entry name" value="P-loop containing nucleotide triphosphate hydrolases"/>
    <property type="match status" value="1"/>
</dbReference>
<dbReference type="PANTHER" id="PTHR42734:SF18">
    <property type="entry name" value="VITAMIN B12 IMPORT ATP-BINDING PROTEIN BTUD"/>
    <property type="match status" value="1"/>
</dbReference>
<gene>
    <name evidence="8 10" type="primary">btuD</name>
    <name evidence="10" type="ORF">VPAL9027_00950</name>
</gene>
<evidence type="ECO:0000259" key="9">
    <source>
        <dbReference type="PROSITE" id="PS50893"/>
    </source>
</evidence>
<dbReference type="InterPro" id="IPR023693">
    <property type="entry name" value="ABC_transptr_BtuD"/>
</dbReference>
<dbReference type="GO" id="GO:0005886">
    <property type="term" value="C:plasma membrane"/>
    <property type="evidence" value="ECO:0007669"/>
    <property type="project" value="UniProtKB-SubCell"/>
</dbReference>
<evidence type="ECO:0000256" key="7">
    <source>
        <dbReference type="ARBA" id="ARBA00023136"/>
    </source>
</evidence>
<dbReference type="PROSITE" id="PS50893">
    <property type="entry name" value="ABC_TRANSPORTER_2"/>
    <property type="match status" value="1"/>
</dbReference>
<evidence type="ECO:0000313" key="11">
    <source>
        <dbReference type="Proteomes" id="UP000189475"/>
    </source>
</evidence>
<dbReference type="AlphaFoldDB" id="A0A1R4B263"/>
<keyword evidence="3" id="KW-0997">Cell inner membrane</keyword>
<dbReference type="GO" id="GO:0015420">
    <property type="term" value="F:ABC-type vitamin B12 transporter activity"/>
    <property type="evidence" value="ECO:0007669"/>
    <property type="project" value="UniProtKB-UniRule"/>
</dbReference>
<dbReference type="RefSeq" id="WP_077312809.1">
    <property type="nucleotide sequence ID" value="NZ_AP024887.1"/>
</dbReference>
<dbReference type="STRING" id="1918946.VPAL9027_00950"/>
<dbReference type="Pfam" id="PF00005">
    <property type="entry name" value="ABC_tran"/>
    <property type="match status" value="1"/>
</dbReference>
<dbReference type="OrthoDB" id="5292475at2"/>
<proteinExistence type="inferred from homology"/>
<dbReference type="EC" id="7.6.2.8" evidence="8"/>
<evidence type="ECO:0000313" key="10">
    <source>
        <dbReference type="EMBL" id="SJL83004.1"/>
    </source>
</evidence>
<dbReference type="Proteomes" id="UP000189475">
    <property type="component" value="Unassembled WGS sequence"/>
</dbReference>
<keyword evidence="10" id="KW-0378">Hydrolase</keyword>
<dbReference type="InterPro" id="IPR003593">
    <property type="entry name" value="AAA+_ATPase"/>
</dbReference>